<keyword evidence="10" id="KW-1185">Reference proteome</keyword>
<dbReference type="Proteomes" id="UP000575985">
    <property type="component" value="Unassembled WGS sequence"/>
</dbReference>
<evidence type="ECO:0000256" key="6">
    <source>
        <dbReference type="ARBA" id="ARBA00022989"/>
    </source>
</evidence>
<keyword evidence="5" id="KW-0133">Cell shape</keyword>
<feature type="transmembrane region" description="Helical" evidence="8">
    <location>
        <begin position="34"/>
        <end position="60"/>
    </location>
</feature>
<keyword evidence="6 8" id="KW-1133">Transmembrane helix</keyword>
<protein>
    <submittedName>
        <fullName evidence="9">Rod shape-determining protein MreD</fullName>
    </submittedName>
</protein>
<evidence type="ECO:0000256" key="3">
    <source>
        <dbReference type="ARBA" id="ARBA00022475"/>
    </source>
</evidence>
<evidence type="ECO:0000256" key="1">
    <source>
        <dbReference type="ARBA" id="ARBA00004651"/>
    </source>
</evidence>
<keyword evidence="3" id="KW-1003">Cell membrane</keyword>
<dbReference type="GO" id="GO:0008360">
    <property type="term" value="P:regulation of cell shape"/>
    <property type="evidence" value="ECO:0007669"/>
    <property type="project" value="UniProtKB-KW"/>
</dbReference>
<feature type="transmembrane region" description="Helical" evidence="8">
    <location>
        <begin position="101"/>
        <end position="122"/>
    </location>
</feature>
<accession>A0A853BTP2</accession>
<feature type="transmembrane region" description="Helical" evidence="8">
    <location>
        <begin position="129"/>
        <end position="151"/>
    </location>
</feature>
<evidence type="ECO:0000256" key="8">
    <source>
        <dbReference type="SAM" id="Phobius"/>
    </source>
</evidence>
<dbReference type="InterPro" id="IPR007227">
    <property type="entry name" value="Cell_shape_determining_MreD"/>
</dbReference>
<sequence>MKTAAAVLLVAAAVLVQAAVLNRLPLPWGLVPDLVLLVVVGVALWSPPTAAAATGFAAGLAADILPPADHEIGRQALLLCLAAFLVASIRDTGVRAGAGPYIAAALAALGVSLGYALLGLVLGDPRVGWATGAAAVLGGTAATVLVSPLVLVPLGAAMRRLTGEGHSDLPAPWETARGLGR</sequence>
<dbReference type="AlphaFoldDB" id="A0A853BTP2"/>
<organism evidence="9 10">
    <name type="scientific">Streptomonospora nanhaiensis</name>
    <dbReference type="NCBI Taxonomy" id="1323731"/>
    <lineage>
        <taxon>Bacteria</taxon>
        <taxon>Bacillati</taxon>
        <taxon>Actinomycetota</taxon>
        <taxon>Actinomycetes</taxon>
        <taxon>Streptosporangiales</taxon>
        <taxon>Nocardiopsidaceae</taxon>
        <taxon>Streptomonospora</taxon>
    </lineage>
</organism>
<keyword evidence="4 8" id="KW-0812">Transmembrane</keyword>
<evidence type="ECO:0000256" key="7">
    <source>
        <dbReference type="ARBA" id="ARBA00023136"/>
    </source>
</evidence>
<evidence type="ECO:0000313" key="10">
    <source>
        <dbReference type="Proteomes" id="UP000575985"/>
    </source>
</evidence>
<comment type="subcellular location">
    <subcellularLocation>
        <location evidence="1">Cell membrane</location>
        <topology evidence="1">Multi-pass membrane protein</topology>
    </subcellularLocation>
</comment>
<keyword evidence="7 8" id="KW-0472">Membrane</keyword>
<dbReference type="NCBIfam" id="TIGR03426">
    <property type="entry name" value="shape_MreD"/>
    <property type="match status" value="1"/>
</dbReference>
<name>A0A853BTP2_9ACTN</name>
<evidence type="ECO:0000313" key="9">
    <source>
        <dbReference type="EMBL" id="NYI98503.1"/>
    </source>
</evidence>
<comment type="caution">
    <text evidence="9">The sequence shown here is derived from an EMBL/GenBank/DDBJ whole genome shotgun (WGS) entry which is preliminary data.</text>
</comment>
<evidence type="ECO:0000256" key="2">
    <source>
        <dbReference type="ARBA" id="ARBA00007776"/>
    </source>
</evidence>
<evidence type="ECO:0000256" key="5">
    <source>
        <dbReference type="ARBA" id="ARBA00022960"/>
    </source>
</evidence>
<dbReference type="GO" id="GO:0005886">
    <property type="term" value="C:plasma membrane"/>
    <property type="evidence" value="ECO:0007669"/>
    <property type="project" value="UniProtKB-SubCell"/>
</dbReference>
<dbReference type="Pfam" id="PF04093">
    <property type="entry name" value="MreD"/>
    <property type="match status" value="1"/>
</dbReference>
<feature type="transmembrane region" description="Helical" evidence="8">
    <location>
        <begin position="72"/>
        <end position="89"/>
    </location>
</feature>
<evidence type="ECO:0000256" key="4">
    <source>
        <dbReference type="ARBA" id="ARBA00022692"/>
    </source>
</evidence>
<reference evidence="9 10" key="1">
    <citation type="submission" date="2020-07" db="EMBL/GenBank/DDBJ databases">
        <title>Sequencing the genomes of 1000 actinobacteria strains.</title>
        <authorList>
            <person name="Klenk H.-P."/>
        </authorList>
    </citation>
    <scope>NUCLEOTIDE SEQUENCE [LARGE SCALE GENOMIC DNA]</scope>
    <source>
        <strain evidence="9 10">DSM 45927</strain>
    </source>
</reference>
<dbReference type="EMBL" id="JACCFO010000001">
    <property type="protein sequence ID" value="NYI98503.1"/>
    <property type="molecule type" value="Genomic_DNA"/>
</dbReference>
<dbReference type="RefSeq" id="WP_179769646.1">
    <property type="nucleotide sequence ID" value="NZ_JACCFO010000001.1"/>
</dbReference>
<proteinExistence type="inferred from homology"/>
<comment type="similarity">
    <text evidence="2">Belongs to the MreD family.</text>
</comment>
<gene>
    <name evidence="9" type="ORF">HNR12_004780</name>
</gene>